<evidence type="ECO:0000313" key="2">
    <source>
        <dbReference type="Proteomes" id="UP000249057"/>
    </source>
</evidence>
<dbReference type="EMBL" id="KZ825334">
    <property type="protein sequence ID" value="RAH46780.1"/>
    <property type="molecule type" value="Genomic_DNA"/>
</dbReference>
<proteinExistence type="predicted"/>
<dbReference type="Proteomes" id="UP000249057">
    <property type="component" value="Unassembled WGS sequence"/>
</dbReference>
<organism evidence="1 2">
    <name type="scientific">Aspergillus brunneoviolaceus CBS 621.78</name>
    <dbReference type="NCBI Taxonomy" id="1450534"/>
    <lineage>
        <taxon>Eukaryota</taxon>
        <taxon>Fungi</taxon>
        <taxon>Dikarya</taxon>
        <taxon>Ascomycota</taxon>
        <taxon>Pezizomycotina</taxon>
        <taxon>Eurotiomycetes</taxon>
        <taxon>Eurotiomycetidae</taxon>
        <taxon>Eurotiales</taxon>
        <taxon>Aspergillaceae</taxon>
        <taxon>Aspergillus</taxon>
        <taxon>Aspergillus subgen. Circumdati</taxon>
    </lineage>
</organism>
<keyword evidence="2" id="KW-1185">Reference proteome</keyword>
<sequence>MEGSDARTHAPTQAIFEALKLTHFMSLPNNSDKELASQKSSFDWGVKAVRWVGTSGLKFFLQFWYSKTPVFMLPEGWVPYYVAWILSFPRAPFGSVSIQVWSNVCATAITTLAEIVTALLLQTDNGAAEPVPAGASAEEKKGQ</sequence>
<accession>A0ACD1GC67</accession>
<protein>
    <submittedName>
        <fullName evidence="1">Uncharacterized protein</fullName>
    </submittedName>
</protein>
<gene>
    <name evidence="1" type="ORF">BO95DRAFT_441684</name>
</gene>
<evidence type="ECO:0000313" key="1">
    <source>
        <dbReference type="EMBL" id="RAH46780.1"/>
    </source>
</evidence>
<reference evidence="1" key="1">
    <citation type="submission" date="2018-02" db="EMBL/GenBank/DDBJ databases">
        <title>The genomes of Aspergillus section Nigri reveals drivers in fungal speciation.</title>
        <authorList>
            <consortium name="DOE Joint Genome Institute"/>
            <person name="Vesth T.C."/>
            <person name="Nybo J."/>
            <person name="Theobald S."/>
            <person name="Brandl J."/>
            <person name="Frisvad J.C."/>
            <person name="Nielsen K.F."/>
            <person name="Lyhne E.K."/>
            <person name="Kogle M.E."/>
            <person name="Kuo A."/>
            <person name="Riley R."/>
            <person name="Clum A."/>
            <person name="Nolan M."/>
            <person name="Lipzen A."/>
            <person name="Salamov A."/>
            <person name="Henrissat B."/>
            <person name="Wiebenga A."/>
            <person name="De vries R.P."/>
            <person name="Grigoriev I.V."/>
            <person name="Mortensen U.H."/>
            <person name="Andersen M.R."/>
            <person name="Baker S.E."/>
        </authorList>
    </citation>
    <scope>NUCLEOTIDE SEQUENCE</scope>
    <source>
        <strain evidence="1">CBS 621.78</strain>
    </source>
</reference>
<name>A0ACD1GC67_9EURO</name>